<gene>
    <name evidence="2" type="ORF">LLUT_LOCUS27380</name>
</gene>
<sequence length="165" mass="18851">MEFQSSSMKRNYDITMSRRTRKQSFQVHVGNEEPPPPISEIVNTTKDDTSLQNSVLHEVKEDENKNNDHKSLKQLIIGDEKDAIIKCNISDEGGGKGGRNSLSEHFNEEEKNLQLVRVQQKDNIQGMKFKKLVRRYAKVLGHLMKAKRDPHLGEPGKKPPFKLSS</sequence>
<organism evidence="2 3">
    <name type="scientific">Lupinus luteus</name>
    <name type="common">European yellow lupine</name>
    <dbReference type="NCBI Taxonomy" id="3873"/>
    <lineage>
        <taxon>Eukaryota</taxon>
        <taxon>Viridiplantae</taxon>
        <taxon>Streptophyta</taxon>
        <taxon>Embryophyta</taxon>
        <taxon>Tracheophyta</taxon>
        <taxon>Spermatophyta</taxon>
        <taxon>Magnoliopsida</taxon>
        <taxon>eudicotyledons</taxon>
        <taxon>Gunneridae</taxon>
        <taxon>Pentapetalae</taxon>
        <taxon>rosids</taxon>
        <taxon>fabids</taxon>
        <taxon>Fabales</taxon>
        <taxon>Fabaceae</taxon>
        <taxon>Papilionoideae</taxon>
        <taxon>50 kb inversion clade</taxon>
        <taxon>genistoids sensu lato</taxon>
        <taxon>core genistoids</taxon>
        <taxon>Genisteae</taxon>
        <taxon>Lupinus</taxon>
    </lineage>
</organism>
<evidence type="ECO:0000313" key="3">
    <source>
        <dbReference type="Proteomes" id="UP001497480"/>
    </source>
</evidence>
<dbReference type="EMBL" id="CAXHTB010000019">
    <property type="protein sequence ID" value="CAL0326320.1"/>
    <property type="molecule type" value="Genomic_DNA"/>
</dbReference>
<dbReference type="AlphaFoldDB" id="A0AAV1XWY1"/>
<evidence type="ECO:0000313" key="2">
    <source>
        <dbReference type="EMBL" id="CAL0326320.1"/>
    </source>
</evidence>
<feature type="compositionally biased region" description="Basic and acidic residues" evidence="1">
    <location>
        <begin position="146"/>
        <end position="157"/>
    </location>
</feature>
<protein>
    <submittedName>
        <fullName evidence="2">Uncharacterized protein</fullName>
    </submittedName>
</protein>
<reference evidence="2 3" key="1">
    <citation type="submission" date="2024-03" db="EMBL/GenBank/DDBJ databases">
        <authorList>
            <person name="Martinez-Hernandez J."/>
        </authorList>
    </citation>
    <scope>NUCLEOTIDE SEQUENCE [LARGE SCALE GENOMIC DNA]</scope>
</reference>
<feature type="region of interest" description="Disordered" evidence="1">
    <location>
        <begin position="1"/>
        <end position="40"/>
    </location>
</feature>
<accession>A0AAV1XWY1</accession>
<proteinExistence type="predicted"/>
<dbReference type="Proteomes" id="UP001497480">
    <property type="component" value="Unassembled WGS sequence"/>
</dbReference>
<keyword evidence="3" id="KW-1185">Reference proteome</keyword>
<feature type="region of interest" description="Disordered" evidence="1">
    <location>
        <begin position="145"/>
        <end position="165"/>
    </location>
</feature>
<evidence type="ECO:0000256" key="1">
    <source>
        <dbReference type="SAM" id="MobiDB-lite"/>
    </source>
</evidence>
<comment type="caution">
    <text evidence="2">The sequence shown here is derived from an EMBL/GenBank/DDBJ whole genome shotgun (WGS) entry which is preliminary data.</text>
</comment>
<name>A0AAV1XWY1_LUPLU</name>